<organism evidence="2 3">
    <name type="scientific">Massarina eburnea CBS 473.64</name>
    <dbReference type="NCBI Taxonomy" id="1395130"/>
    <lineage>
        <taxon>Eukaryota</taxon>
        <taxon>Fungi</taxon>
        <taxon>Dikarya</taxon>
        <taxon>Ascomycota</taxon>
        <taxon>Pezizomycotina</taxon>
        <taxon>Dothideomycetes</taxon>
        <taxon>Pleosporomycetidae</taxon>
        <taxon>Pleosporales</taxon>
        <taxon>Massarineae</taxon>
        <taxon>Massarinaceae</taxon>
        <taxon>Massarina</taxon>
    </lineage>
</organism>
<feature type="compositionally biased region" description="Basic and acidic residues" evidence="1">
    <location>
        <begin position="40"/>
        <end position="49"/>
    </location>
</feature>
<name>A0A6A6RFN4_9PLEO</name>
<feature type="region of interest" description="Disordered" evidence="1">
    <location>
        <begin position="1"/>
        <end position="49"/>
    </location>
</feature>
<dbReference type="EMBL" id="MU006860">
    <property type="protein sequence ID" value="KAF2634146.1"/>
    <property type="molecule type" value="Genomic_DNA"/>
</dbReference>
<keyword evidence="3" id="KW-1185">Reference proteome</keyword>
<evidence type="ECO:0000313" key="3">
    <source>
        <dbReference type="Proteomes" id="UP000799753"/>
    </source>
</evidence>
<evidence type="ECO:0000313" key="2">
    <source>
        <dbReference type="EMBL" id="KAF2634146.1"/>
    </source>
</evidence>
<dbReference type="AlphaFoldDB" id="A0A6A6RFN4"/>
<accession>A0A6A6RFN4</accession>
<sequence>MSQGIVKPSGFSSRHLHTRPAFARVQRSNHPAAYRTQTEQGREGKGRERVKVAESQLQVLLHGQLTLETLPIFPVIPSPQRSSLIVHRYPSDPGFSELSPAHQRRAESQSPIAIVALRDSRLGVSHITCLALKTTPYHPHHPGLPQAPARHPSAMPRAPGCGMGGTRKCTGGVCAGIS</sequence>
<gene>
    <name evidence="2" type="ORF">P280DRAFT_474839</name>
</gene>
<proteinExistence type="predicted"/>
<dbReference type="Proteomes" id="UP000799753">
    <property type="component" value="Unassembled WGS sequence"/>
</dbReference>
<reference evidence="2" key="1">
    <citation type="journal article" date="2020" name="Stud. Mycol.">
        <title>101 Dothideomycetes genomes: a test case for predicting lifestyles and emergence of pathogens.</title>
        <authorList>
            <person name="Haridas S."/>
            <person name="Albert R."/>
            <person name="Binder M."/>
            <person name="Bloem J."/>
            <person name="Labutti K."/>
            <person name="Salamov A."/>
            <person name="Andreopoulos B."/>
            <person name="Baker S."/>
            <person name="Barry K."/>
            <person name="Bills G."/>
            <person name="Bluhm B."/>
            <person name="Cannon C."/>
            <person name="Castanera R."/>
            <person name="Culley D."/>
            <person name="Daum C."/>
            <person name="Ezra D."/>
            <person name="Gonzalez J."/>
            <person name="Henrissat B."/>
            <person name="Kuo A."/>
            <person name="Liang C."/>
            <person name="Lipzen A."/>
            <person name="Lutzoni F."/>
            <person name="Magnuson J."/>
            <person name="Mondo S."/>
            <person name="Nolan M."/>
            <person name="Ohm R."/>
            <person name="Pangilinan J."/>
            <person name="Park H.-J."/>
            <person name="Ramirez L."/>
            <person name="Alfaro M."/>
            <person name="Sun H."/>
            <person name="Tritt A."/>
            <person name="Yoshinaga Y."/>
            <person name="Zwiers L.-H."/>
            <person name="Turgeon B."/>
            <person name="Goodwin S."/>
            <person name="Spatafora J."/>
            <person name="Crous P."/>
            <person name="Grigoriev I."/>
        </authorList>
    </citation>
    <scope>NUCLEOTIDE SEQUENCE</scope>
    <source>
        <strain evidence="2">CBS 473.64</strain>
    </source>
</reference>
<protein>
    <submittedName>
        <fullName evidence="2">Uncharacterized protein</fullName>
    </submittedName>
</protein>
<evidence type="ECO:0000256" key="1">
    <source>
        <dbReference type="SAM" id="MobiDB-lite"/>
    </source>
</evidence>